<reference evidence="2" key="1">
    <citation type="journal article" date="2013" name="J. Plant Res.">
        <title>Effect of fungi and light on seed germination of three Opuntia species from semiarid lands of central Mexico.</title>
        <authorList>
            <person name="Delgado-Sanchez P."/>
            <person name="Jimenez-Bremont J.F."/>
            <person name="Guerrero-Gonzalez Mde L."/>
            <person name="Flores J."/>
        </authorList>
    </citation>
    <scope>NUCLEOTIDE SEQUENCE</scope>
    <source>
        <tissue evidence="2">Cladode</tissue>
    </source>
</reference>
<accession>A0A7C9ELN0</accession>
<sequence>MRWSVELVRELFENEAGDLICSIPVSAHKPADKIRWIYTKNGECTVRSGNFVARKSNEMGASSSPSNGSFWKTPSKMPIHPRVHSFMWRFVHNILPAERNLFSKRSVPDMRCEICGIREEHVGHVFKGVWTGGRGLAAAGYSRHPGIDGCEWEGMV</sequence>
<proteinExistence type="predicted"/>
<feature type="domain" description="Reverse transcriptase zinc-binding" evidence="1">
    <location>
        <begin position="70"/>
        <end position="126"/>
    </location>
</feature>
<dbReference type="Pfam" id="PF13966">
    <property type="entry name" value="zf-RVT"/>
    <property type="match status" value="1"/>
</dbReference>
<dbReference type="InterPro" id="IPR026960">
    <property type="entry name" value="RVT-Znf"/>
</dbReference>
<organism evidence="2">
    <name type="scientific">Opuntia streptacantha</name>
    <name type="common">Prickly pear cactus</name>
    <name type="synonym">Opuntia cardona</name>
    <dbReference type="NCBI Taxonomy" id="393608"/>
    <lineage>
        <taxon>Eukaryota</taxon>
        <taxon>Viridiplantae</taxon>
        <taxon>Streptophyta</taxon>
        <taxon>Embryophyta</taxon>
        <taxon>Tracheophyta</taxon>
        <taxon>Spermatophyta</taxon>
        <taxon>Magnoliopsida</taxon>
        <taxon>eudicotyledons</taxon>
        <taxon>Gunneridae</taxon>
        <taxon>Pentapetalae</taxon>
        <taxon>Caryophyllales</taxon>
        <taxon>Cactineae</taxon>
        <taxon>Cactaceae</taxon>
        <taxon>Opuntioideae</taxon>
        <taxon>Opuntia</taxon>
    </lineage>
</organism>
<evidence type="ECO:0000313" key="2">
    <source>
        <dbReference type="EMBL" id="MBA4669026.1"/>
    </source>
</evidence>
<protein>
    <recommendedName>
        <fullName evidence="1">Reverse transcriptase zinc-binding domain-containing protein</fullName>
    </recommendedName>
</protein>
<dbReference type="EMBL" id="GISG01242132">
    <property type="protein sequence ID" value="MBA4669026.1"/>
    <property type="molecule type" value="Transcribed_RNA"/>
</dbReference>
<reference evidence="2" key="2">
    <citation type="submission" date="2020-07" db="EMBL/GenBank/DDBJ databases">
        <authorList>
            <person name="Vera ALvarez R."/>
            <person name="Arias-Moreno D.M."/>
            <person name="Jimenez-Jacinto V."/>
            <person name="Jimenez-Bremont J.F."/>
            <person name="Swaminathan K."/>
            <person name="Moose S.P."/>
            <person name="Guerrero-Gonzalez M.L."/>
            <person name="Marino-Ramirez L."/>
            <person name="Landsman D."/>
            <person name="Rodriguez-Kessler M."/>
            <person name="Delgado-Sanchez P."/>
        </authorList>
    </citation>
    <scope>NUCLEOTIDE SEQUENCE</scope>
    <source>
        <tissue evidence="2">Cladode</tissue>
    </source>
</reference>
<evidence type="ECO:0000259" key="1">
    <source>
        <dbReference type="Pfam" id="PF13966"/>
    </source>
</evidence>
<name>A0A7C9ELN0_OPUST</name>
<dbReference type="AlphaFoldDB" id="A0A7C9ELN0"/>